<dbReference type="GO" id="GO:0005739">
    <property type="term" value="C:mitochondrion"/>
    <property type="evidence" value="ECO:0007669"/>
    <property type="project" value="TreeGrafter"/>
</dbReference>
<dbReference type="Pfam" id="PF03969">
    <property type="entry name" value="AFG1_ATPase"/>
    <property type="match status" value="1"/>
</dbReference>
<dbReference type="GO" id="GO:0005524">
    <property type="term" value="F:ATP binding"/>
    <property type="evidence" value="ECO:0007669"/>
    <property type="project" value="UniProtKB-KW"/>
</dbReference>
<keyword evidence="1" id="KW-0547">Nucleotide-binding</keyword>
<organism evidence="3">
    <name type="scientific">Fagus sylvatica</name>
    <name type="common">Beechnut</name>
    <dbReference type="NCBI Taxonomy" id="28930"/>
    <lineage>
        <taxon>Eukaryota</taxon>
        <taxon>Viridiplantae</taxon>
        <taxon>Streptophyta</taxon>
        <taxon>Embryophyta</taxon>
        <taxon>Tracheophyta</taxon>
        <taxon>Spermatophyta</taxon>
        <taxon>Magnoliopsida</taxon>
        <taxon>eudicotyledons</taxon>
        <taxon>Gunneridae</taxon>
        <taxon>Pentapetalae</taxon>
        <taxon>rosids</taxon>
        <taxon>fabids</taxon>
        <taxon>Fagales</taxon>
        <taxon>Fagaceae</taxon>
        <taxon>Fagus</taxon>
    </lineage>
</organism>
<protein>
    <recommendedName>
        <fullName evidence="4">ATPase AAA-type core domain-containing protein</fullName>
    </recommendedName>
</protein>
<name>A0A2N9E203_FAGSY</name>
<evidence type="ECO:0000256" key="2">
    <source>
        <dbReference type="ARBA" id="ARBA00022840"/>
    </source>
</evidence>
<keyword evidence="2" id="KW-0067">ATP-binding</keyword>
<reference evidence="3" key="1">
    <citation type="submission" date="2018-02" db="EMBL/GenBank/DDBJ databases">
        <authorList>
            <person name="Cohen D.B."/>
            <person name="Kent A.D."/>
        </authorList>
    </citation>
    <scope>NUCLEOTIDE SEQUENCE</scope>
</reference>
<gene>
    <name evidence="3" type="ORF">FSB_LOCUS809</name>
</gene>
<dbReference type="AlphaFoldDB" id="A0A2N9E203"/>
<evidence type="ECO:0000256" key="1">
    <source>
        <dbReference type="ARBA" id="ARBA00022741"/>
    </source>
</evidence>
<dbReference type="EMBL" id="OIVN01000032">
    <property type="protein sequence ID" value="SPC72927.1"/>
    <property type="molecule type" value="Genomic_DNA"/>
</dbReference>
<sequence length="101" mass="11207">MSFGINGTFSSDKTEGEITVDVFAIVALSGIVSRLLSNGTVLVATSNRAPNDLNQDGMQWEIFLKFIAKLEEHCEIVLIGSEIDYRRLIAQRSIDQAYIQL</sequence>
<evidence type="ECO:0000313" key="3">
    <source>
        <dbReference type="EMBL" id="SPC72927.1"/>
    </source>
</evidence>
<evidence type="ECO:0008006" key="4">
    <source>
        <dbReference type="Google" id="ProtNLM"/>
    </source>
</evidence>
<proteinExistence type="predicted"/>
<accession>A0A2N9E203</accession>
<dbReference type="PANTHER" id="PTHR12169:SF6">
    <property type="entry name" value="AFG1-LIKE ATPASE"/>
    <property type="match status" value="1"/>
</dbReference>
<dbReference type="GO" id="GO:0016887">
    <property type="term" value="F:ATP hydrolysis activity"/>
    <property type="evidence" value="ECO:0007669"/>
    <property type="project" value="InterPro"/>
</dbReference>
<dbReference type="PANTHER" id="PTHR12169">
    <property type="entry name" value="ATPASE N2B"/>
    <property type="match status" value="1"/>
</dbReference>
<dbReference type="InterPro" id="IPR005654">
    <property type="entry name" value="ATPase_AFG1-like"/>
</dbReference>